<dbReference type="InterPro" id="IPR029016">
    <property type="entry name" value="GAF-like_dom_sf"/>
</dbReference>
<protein>
    <submittedName>
        <fullName evidence="6">IclR family transcriptional regulator</fullName>
    </submittedName>
</protein>
<evidence type="ECO:0000313" key="7">
    <source>
        <dbReference type="Proteomes" id="UP001304769"/>
    </source>
</evidence>
<dbReference type="EMBL" id="JAYGGQ010000017">
    <property type="protein sequence ID" value="MEA5456786.1"/>
    <property type="molecule type" value="Genomic_DNA"/>
</dbReference>
<gene>
    <name evidence="6" type="ORF">SPF06_18840</name>
</gene>
<reference evidence="6 7" key="1">
    <citation type="submission" date="2023-12" db="EMBL/GenBank/DDBJ databases">
        <title>Sinomonas terricola sp. nov, isolated from litchi orchard soil in Guangdong, PR China.</title>
        <authorList>
            <person name="Jiaxin W."/>
            <person name="Yang Z."/>
            <person name="Honghui Z."/>
        </authorList>
    </citation>
    <scope>NUCLEOTIDE SEQUENCE [LARGE SCALE GENOMIC DNA]</scope>
    <source>
        <strain evidence="6 7">JGH33</strain>
    </source>
</reference>
<dbReference type="InterPro" id="IPR036390">
    <property type="entry name" value="WH_DNA-bd_sf"/>
</dbReference>
<dbReference type="Proteomes" id="UP001304769">
    <property type="component" value="Unassembled WGS sequence"/>
</dbReference>
<dbReference type="SMART" id="SM00346">
    <property type="entry name" value="HTH_ICLR"/>
    <property type="match status" value="1"/>
</dbReference>
<dbReference type="Pfam" id="PF09339">
    <property type="entry name" value="HTH_IclR"/>
    <property type="match status" value="1"/>
</dbReference>
<dbReference type="InterPro" id="IPR036388">
    <property type="entry name" value="WH-like_DNA-bd_sf"/>
</dbReference>
<evidence type="ECO:0000256" key="2">
    <source>
        <dbReference type="ARBA" id="ARBA00023125"/>
    </source>
</evidence>
<evidence type="ECO:0000259" key="5">
    <source>
        <dbReference type="PROSITE" id="PS51078"/>
    </source>
</evidence>
<dbReference type="InterPro" id="IPR005471">
    <property type="entry name" value="Tscrpt_reg_IclR_N"/>
</dbReference>
<keyword evidence="1" id="KW-0805">Transcription regulation</keyword>
<dbReference type="Gene3D" id="3.30.450.40">
    <property type="match status" value="1"/>
</dbReference>
<dbReference type="Gene3D" id="1.10.10.10">
    <property type="entry name" value="Winged helix-like DNA-binding domain superfamily/Winged helix DNA-binding domain"/>
    <property type="match status" value="1"/>
</dbReference>
<name>A0ABU5TCJ3_9MICC</name>
<organism evidence="6 7">
    <name type="scientific">Sinomonas terricola</name>
    <dbReference type="NCBI Taxonomy" id="3110330"/>
    <lineage>
        <taxon>Bacteria</taxon>
        <taxon>Bacillati</taxon>
        <taxon>Actinomycetota</taxon>
        <taxon>Actinomycetes</taxon>
        <taxon>Micrococcales</taxon>
        <taxon>Micrococcaceae</taxon>
        <taxon>Sinomonas</taxon>
    </lineage>
</organism>
<dbReference type="Pfam" id="PF01614">
    <property type="entry name" value="IclR_C"/>
    <property type="match status" value="1"/>
</dbReference>
<evidence type="ECO:0000256" key="1">
    <source>
        <dbReference type="ARBA" id="ARBA00023015"/>
    </source>
</evidence>
<keyword evidence="2" id="KW-0238">DNA-binding</keyword>
<proteinExistence type="predicted"/>
<dbReference type="PANTHER" id="PTHR30136">
    <property type="entry name" value="HELIX-TURN-HELIX TRANSCRIPTIONAL REGULATOR, ICLR FAMILY"/>
    <property type="match status" value="1"/>
</dbReference>
<comment type="caution">
    <text evidence="6">The sequence shown here is derived from an EMBL/GenBank/DDBJ whole genome shotgun (WGS) entry which is preliminary data.</text>
</comment>
<keyword evidence="3" id="KW-0804">Transcription</keyword>
<evidence type="ECO:0000259" key="4">
    <source>
        <dbReference type="PROSITE" id="PS51077"/>
    </source>
</evidence>
<dbReference type="RefSeq" id="WP_323280691.1">
    <property type="nucleotide sequence ID" value="NZ_JAYGGQ010000017.1"/>
</dbReference>
<dbReference type="PROSITE" id="PS51078">
    <property type="entry name" value="ICLR_ED"/>
    <property type="match status" value="1"/>
</dbReference>
<sequence length="264" mass="28413">MTAVNSGTIEANPLLPGTGRNESLRRAFDLLELLARHPHGASVAELCQDSDLPRSTVSRLLASLFDAGAVSRPGNDRKWVLGPTIMRLTNAVAPLAGLQERSREVLEQITTDIGETSMVAVPTGPATARVIDEVRGPKLVGVLDPWAGETISSAASGFVRMLLAELPEAELDRIISRMELVRHTPKTITDPLLLARAIEDIRRQGHVVVVDELEDGLAGLGYPVRKGGQLVAMLAVYLPTIRFTPELQSKALAVLERGARELGD</sequence>
<dbReference type="SUPFAM" id="SSF46785">
    <property type="entry name" value="Winged helix' DNA-binding domain"/>
    <property type="match status" value="1"/>
</dbReference>
<feature type="domain" description="IclR-ED" evidence="5">
    <location>
        <begin position="84"/>
        <end position="264"/>
    </location>
</feature>
<dbReference type="SUPFAM" id="SSF55781">
    <property type="entry name" value="GAF domain-like"/>
    <property type="match status" value="1"/>
</dbReference>
<accession>A0ABU5TCJ3</accession>
<dbReference type="InterPro" id="IPR050707">
    <property type="entry name" value="HTH_MetabolicPath_Reg"/>
</dbReference>
<dbReference type="PROSITE" id="PS51077">
    <property type="entry name" value="HTH_ICLR"/>
    <property type="match status" value="1"/>
</dbReference>
<keyword evidence="7" id="KW-1185">Reference proteome</keyword>
<feature type="domain" description="HTH iclR-type" evidence="4">
    <location>
        <begin position="21"/>
        <end position="83"/>
    </location>
</feature>
<dbReference type="PANTHER" id="PTHR30136:SF35">
    <property type="entry name" value="HTH-TYPE TRANSCRIPTIONAL REGULATOR RV1719"/>
    <property type="match status" value="1"/>
</dbReference>
<evidence type="ECO:0000313" key="6">
    <source>
        <dbReference type="EMBL" id="MEA5456786.1"/>
    </source>
</evidence>
<dbReference type="InterPro" id="IPR014757">
    <property type="entry name" value="Tscrpt_reg_IclR_C"/>
</dbReference>
<evidence type="ECO:0000256" key="3">
    <source>
        <dbReference type="ARBA" id="ARBA00023163"/>
    </source>
</evidence>